<feature type="transmembrane region" description="Helical" evidence="1">
    <location>
        <begin position="22"/>
        <end position="42"/>
    </location>
</feature>
<keyword evidence="1" id="KW-0472">Membrane</keyword>
<organism evidence="2 3">
    <name type="scientific">Citrobacter koseri</name>
    <name type="common">Citrobacter diversus</name>
    <dbReference type="NCBI Taxonomy" id="545"/>
    <lineage>
        <taxon>Bacteria</taxon>
        <taxon>Pseudomonadati</taxon>
        <taxon>Pseudomonadota</taxon>
        <taxon>Gammaproteobacteria</taxon>
        <taxon>Enterobacterales</taxon>
        <taxon>Enterobacteriaceae</taxon>
        <taxon>Citrobacter</taxon>
    </lineage>
</organism>
<evidence type="ECO:0000313" key="2">
    <source>
        <dbReference type="EMBL" id="SQB40617.1"/>
    </source>
</evidence>
<proteinExistence type="predicted"/>
<evidence type="ECO:0000256" key="1">
    <source>
        <dbReference type="SAM" id="Phobius"/>
    </source>
</evidence>
<name>A0A2X2WM37_CITKO</name>
<sequence>MIQLANTCGAAVGGYALDNLGLLSPLALSGSLMLLTALLVTVKVRIQTTR</sequence>
<keyword evidence="1" id="KW-0812">Transmembrane</keyword>
<dbReference type="EMBL" id="UAVY01000010">
    <property type="protein sequence ID" value="SQB40617.1"/>
    <property type="molecule type" value="Genomic_DNA"/>
</dbReference>
<gene>
    <name evidence="2" type="primary">nepI_1</name>
    <name evidence="2" type="ORF">NCTC10786_05723</name>
</gene>
<reference evidence="2 3" key="1">
    <citation type="submission" date="2018-06" db="EMBL/GenBank/DDBJ databases">
        <authorList>
            <consortium name="Pathogen Informatics"/>
            <person name="Doyle S."/>
        </authorList>
    </citation>
    <scope>NUCLEOTIDE SEQUENCE [LARGE SCALE GENOMIC DNA]</scope>
    <source>
        <strain evidence="2 3">NCTC10786</strain>
    </source>
</reference>
<accession>A0A2X2WM37</accession>
<evidence type="ECO:0000313" key="3">
    <source>
        <dbReference type="Proteomes" id="UP000251584"/>
    </source>
</evidence>
<keyword evidence="1" id="KW-1133">Transmembrane helix</keyword>
<dbReference type="AlphaFoldDB" id="A0A2X2WM37"/>
<protein>
    <submittedName>
        <fullName evidence="2">Ribonucleoside transporter</fullName>
    </submittedName>
</protein>
<dbReference type="Proteomes" id="UP000251584">
    <property type="component" value="Unassembled WGS sequence"/>
</dbReference>